<organism evidence="9 10">
    <name type="scientific">Geosporobacter subterraneus DSM 17957</name>
    <dbReference type="NCBI Taxonomy" id="1121919"/>
    <lineage>
        <taxon>Bacteria</taxon>
        <taxon>Bacillati</taxon>
        <taxon>Bacillota</taxon>
        <taxon>Clostridia</taxon>
        <taxon>Peptostreptococcales</taxon>
        <taxon>Thermotaleaceae</taxon>
        <taxon>Geosporobacter</taxon>
    </lineage>
</organism>
<evidence type="ECO:0000256" key="3">
    <source>
        <dbReference type="ARBA" id="ARBA00022448"/>
    </source>
</evidence>
<keyword evidence="3" id="KW-0813">Transport</keyword>
<evidence type="ECO:0000256" key="8">
    <source>
        <dbReference type="SAM" id="Phobius"/>
    </source>
</evidence>
<feature type="transmembrane region" description="Helical" evidence="8">
    <location>
        <begin position="186"/>
        <end position="203"/>
    </location>
</feature>
<dbReference type="CDD" id="cd10322">
    <property type="entry name" value="SLC5sbd"/>
    <property type="match status" value="1"/>
</dbReference>
<feature type="transmembrane region" description="Helical" evidence="8">
    <location>
        <begin position="218"/>
        <end position="241"/>
    </location>
</feature>
<gene>
    <name evidence="9" type="ORF">SAMN02745975_00897</name>
</gene>
<feature type="transmembrane region" description="Helical" evidence="8">
    <location>
        <begin position="6"/>
        <end position="28"/>
    </location>
</feature>
<feature type="transmembrane region" description="Helical" evidence="8">
    <location>
        <begin position="262"/>
        <end position="284"/>
    </location>
</feature>
<dbReference type="InterPro" id="IPR038377">
    <property type="entry name" value="Na/Glc_symporter_sf"/>
</dbReference>
<feature type="transmembrane region" description="Helical" evidence="8">
    <location>
        <begin position="357"/>
        <end position="375"/>
    </location>
</feature>
<dbReference type="EMBL" id="FQZV01000010">
    <property type="protein sequence ID" value="SHI92288.1"/>
    <property type="molecule type" value="Genomic_DNA"/>
</dbReference>
<evidence type="ECO:0000256" key="1">
    <source>
        <dbReference type="ARBA" id="ARBA00004141"/>
    </source>
</evidence>
<feature type="transmembrane region" description="Helical" evidence="8">
    <location>
        <begin position="418"/>
        <end position="434"/>
    </location>
</feature>
<keyword evidence="5 8" id="KW-1133">Transmembrane helix</keyword>
<protein>
    <submittedName>
        <fullName evidence="9">Solute:Na+ symporter, SSS family</fullName>
    </submittedName>
</protein>
<proteinExistence type="inferred from homology"/>
<feature type="transmembrane region" description="Helical" evidence="8">
    <location>
        <begin position="381"/>
        <end position="406"/>
    </location>
</feature>
<dbReference type="GO" id="GO:0022857">
    <property type="term" value="F:transmembrane transporter activity"/>
    <property type="evidence" value="ECO:0007669"/>
    <property type="project" value="InterPro"/>
</dbReference>
<dbReference type="Pfam" id="PF00474">
    <property type="entry name" value="SSF"/>
    <property type="match status" value="1"/>
</dbReference>
<evidence type="ECO:0000256" key="4">
    <source>
        <dbReference type="ARBA" id="ARBA00022692"/>
    </source>
</evidence>
<evidence type="ECO:0000313" key="9">
    <source>
        <dbReference type="EMBL" id="SHI92288.1"/>
    </source>
</evidence>
<dbReference type="PANTHER" id="PTHR48086:SF7">
    <property type="entry name" value="SODIUM-SOLUTE SYMPORTER-RELATED"/>
    <property type="match status" value="1"/>
</dbReference>
<feature type="transmembrane region" description="Helical" evidence="8">
    <location>
        <begin position="152"/>
        <end position="174"/>
    </location>
</feature>
<feature type="transmembrane region" description="Helical" evidence="8">
    <location>
        <begin position="440"/>
        <end position="456"/>
    </location>
</feature>
<dbReference type="AlphaFoldDB" id="A0A1M6F3K6"/>
<dbReference type="Proteomes" id="UP000184536">
    <property type="component" value="Unassembled WGS sequence"/>
</dbReference>
<dbReference type="STRING" id="1121919.SAMN02745975_00897"/>
<evidence type="ECO:0000313" key="10">
    <source>
        <dbReference type="Proteomes" id="UP000184536"/>
    </source>
</evidence>
<feature type="transmembrane region" description="Helical" evidence="8">
    <location>
        <begin position="119"/>
        <end position="140"/>
    </location>
</feature>
<feature type="transmembrane region" description="Helical" evidence="8">
    <location>
        <begin position="77"/>
        <end position="99"/>
    </location>
</feature>
<dbReference type="InterPro" id="IPR001734">
    <property type="entry name" value="Na/solute_symporter"/>
</dbReference>
<keyword evidence="6 8" id="KW-0472">Membrane</keyword>
<evidence type="ECO:0000256" key="5">
    <source>
        <dbReference type="ARBA" id="ARBA00022989"/>
    </source>
</evidence>
<dbReference type="GO" id="GO:0005886">
    <property type="term" value="C:plasma membrane"/>
    <property type="evidence" value="ECO:0007669"/>
    <property type="project" value="TreeGrafter"/>
</dbReference>
<accession>A0A1M6F3K6</accession>
<feature type="transmembrane region" description="Helical" evidence="8">
    <location>
        <begin position="304"/>
        <end position="336"/>
    </location>
</feature>
<keyword evidence="4 8" id="KW-0812">Transmembrane</keyword>
<dbReference type="PROSITE" id="PS50283">
    <property type="entry name" value="NA_SOLUT_SYMP_3"/>
    <property type="match status" value="1"/>
</dbReference>
<comment type="similarity">
    <text evidence="2 7">Belongs to the sodium:solute symporter (SSF) (TC 2.A.21) family.</text>
</comment>
<dbReference type="InterPro" id="IPR050277">
    <property type="entry name" value="Sodium:Solute_Symporter"/>
</dbReference>
<evidence type="ECO:0000256" key="6">
    <source>
        <dbReference type="ARBA" id="ARBA00023136"/>
    </source>
</evidence>
<sequence>MGVIAGFMHFLSTIITLLAVSYFGILSMKKVQTSQDFSVGSRKLNRYQISGSILGTVVGGASTIGTAQLAFQRGFNAMWFTLGSAAACLLLGFLIAGPLQRAQVDTIPEFLSQSYGEKAGFAASIITSFAIFIHVIGQILSSTAIFTSMFHVSTAIALLVTIGFILSYIFYGGFLGTSRIGIIKTFLLYFALIMSGMAVYLHFNGVEGMLHAFPDRQWFNLFSGGIFAGAAQGFSMVIGIVSTQTYLQAMFAGKDEKESQKGAFIAALLIPPVGLLSTVIGMYMRVAHPETIPKQALIVFILKYLHPVVGGVAIAALIISVLGTASGLILGIATMITRDIYSKKINSCADDRQQLAFFRYCILGISVISGCFVWGNADSLILEWGFLSMALRGTTVFIPLLGVIFYKKRISAEGGLKAILVAPILALMWGIYGIKTVDPLYVGVLASIGIMMGYSVKEKKKSFPAS</sequence>
<evidence type="ECO:0000256" key="2">
    <source>
        <dbReference type="ARBA" id="ARBA00006434"/>
    </source>
</evidence>
<keyword evidence="10" id="KW-1185">Reference proteome</keyword>
<feature type="transmembrane region" description="Helical" evidence="8">
    <location>
        <begin position="49"/>
        <end position="71"/>
    </location>
</feature>
<comment type="subcellular location">
    <subcellularLocation>
        <location evidence="1">Membrane</location>
        <topology evidence="1">Multi-pass membrane protein</topology>
    </subcellularLocation>
</comment>
<name>A0A1M6F3K6_9FIRM</name>
<dbReference type="Gene3D" id="1.20.1730.10">
    <property type="entry name" value="Sodium/glucose cotransporter"/>
    <property type="match status" value="1"/>
</dbReference>
<dbReference type="PANTHER" id="PTHR48086">
    <property type="entry name" value="SODIUM/PROLINE SYMPORTER-RELATED"/>
    <property type="match status" value="1"/>
</dbReference>
<reference evidence="10" key="1">
    <citation type="submission" date="2016-11" db="EMBL/GenBank/DDBJ databases">
        <authorList>
            <person name="Varghese N."/>
            <person name="Submissions S."/>
        </authorList>
    </citation>
    <scope>NUCLEOTIDE SEQUENCE [LARGE SCALE GENOMIC DNA]</scope>
    <source>
        <strain evidence="10">DSM 17957</strain>
    </source>
</reference>
<evidence type="ECO:0000256" key="7">
    <source>
        <dbReference type="RuleBase" id="RU362091"/>
    </source>
</evidence>